<dbReference type="InterPro" id="IPR027537">
    <property type="entry name" value="Mmm1"/>
</dbReference>
<feature type="topological domain" description="Lumenal" evidence="8">
    <location>
        <begin position="1"/>
        <end position="21"/>
    </location>
</feature>
<evidence type="ECO:0000256" key="3">
    <source>
        <dbReference type="ARBA" id="ARBA00022824"/>
    </source>
</evidence>
<comment type="subunit">
    <text evidence="8">Homodimer. Component of the ER-mitochondria encounter structure (ERMES) or MDM complex, composed of MMM1, MDM10, MDM12 and MDM34. A MMM1 homodimer associates with one molecule of MDM12 on each side in a pairwise head-to-tail manner, and the SMP-LTD domains of MMM1 and MDM12 generate a continuous hydrophobic tunnel for phospholipid trafficking.</text>
</comment>
<comment type="similarity">
    <text evidence="8">Belongs to the MMM1 family.</text>
</comment>
<comment type="caution">
    <text evidence="12">The sequence shown here is derived from an EMBL/GenBank/DDBJ whole genome shotgun (WGS) entry which is preliminary data.</text>
</comment>
<feature type="topological domain" description="Cytoplasmic" evidence="8">
    <location>
        <begin position="43"/>
        <end position="461"/>
    </location>
</feature>
<dbReference type="Proteomes" id="UP001565368">
    <property type="component" value="Unassembled WGS sequence"/>
</dbReference>
<protein>
    <recommendedName>
        <fullName evidence="8">Maintenance of mitochondrial morphology protein 1</fullName>
    </recommendedName>
</protein>
<evidence type="ECO:0000256" key="7">
    <source>
        <dbReference type="ARBA" id="ARBA00023136"/>
    </source>
</evidence>
<keyword evidence="1" id="KW-0813">Transport</keyword>
<evidence type="ECO:0000259" key="11">
    <source>
        <dbReference type="PROSITE" id="PS51847"/>
    </source>
</evidence>
<evidence type="ECO:0000256" key="6">
    <source>
        <dbReference type="ARBA" id="ARBA00023121"/>
    </source>
</evidence>
<evidence type="ECO:0000256" key="1">
    <source>
        <dbReference type="ARBA" id="ARBA00022448"/>
    </source>
</evidence>
<dbReference type="PROSITE" id="PS51847">
    <property type="entry name" value="SMP"/>
    <property type="match status" value="1"/>
</dbReference>
<feature type="compositionally biased region" description="Low complexity" evidence="9">
    <location>
        <begin position="418"/>
        <end position="430"/>
    </location>
</feature>
<keyword evidence="6" id="KW-0446">Lipid-binding</keyword>
<dbReference type="HAMAP" id="MF_03103">
    <property type="entry name" value="Mmm1"/>
    <property type="match status" value="1"/>
</dbReference>
<name>A0ABR3Q6Y2_9TREE</name>
<evidence type="ECO:0000256" key="2">
    <source>
        <dbReference type="ARBA" id="ARBA00022692"/>
    </source>
</evidence>
<keyword evidence="4 8" id="KW-1133">Transmembrane helix</keyword>
<keyword evidence="5" id="KW-0445">Lipid transport</keyword>
<comment type="function">
    <text evidence="8">Component of the ERMES/MDM complex, which serves as a molecular tether to connect the endoplasmic reticulum (ER) and mitochondria. Components of this complex are involved in the control of mitochondrial shape and protein biogenesis, and function in nonvesicular lipid trafficking between the ER and mitochondria. The MDM12-MMM1 subcomplex functions in the major beta-barrel assembly pathway that is responsible for biogenesis of all outer membrane beta-barrel proteins, and acts in a late step after the SAM complex. The MDM10-MDM12-MMM1 subcomplex further acts in the TOM40-specific pathway after the action of the MDM12-MMM1 complex. Essential for establishing and maintaining the structure of mitochondria and maintenance of mtDNA nucleoids.</text>
</comment>
<dbReference type="InterPro" id="IPR031468">
    <property type="entry name" value="SMP_LBD"/>
</dbReference>
<dbReference type="GeneID" id="95985254"/>
<evidence type="ECO:0000256" key="10">
    <source>
        <dbReference type="SAM" id="Phobius"/>
    </source>
</evidence>
<keyword evidence="13" id="KW-1185">Reference proteome</keyword>
<organism evidence="12 13">
    <name type="scientific">Vanrija albida</name>
    <dbReference type="NCBI Taxonomy" id="181172"/>
    <lineage>
        <taxon>Eukaryota</taxon>
        <taxon>Fungi</taxon>
        <taxon>Dikarya</taxon>
        <taxon>Basidiomycota</taxon>
        <taxon>Agaricomycotina</taxon>
        <taxon>Tremellomycetes</taxon>
        <taxon>Trichosporonales</taxon>
        <taxon>Trichosporonaceae</taxon>
        <taxon>Vanrija</taxon>
    </lineage>
</organism>
<sequence length="461" mass="49555">MSTYAIFPMHPAPAAWTFTQGFLVGQAVFLAFALLFIRYVLFSPLEAQDTEGWRKRRDERAKKSLLSNTAVPPPPAAHLLSKTGYEMATHPPESTDWVNVLLAQVLQGYRNDLLSTSGEEGARQQFERWLNPPGRQQSWLDPIQVTGVSLGSSFPLLSNARIRPADGQGRVRAEIDVDYADTVSLSISTAVVINFPRPRFAVLPVSIGVELQSVGGTLSVVLHDPKGDRQHLHICLLPDFHLNLKTTSLLGSKAKLQDIPKLEQLLVDRFRQAIQDRYVYPRHIALGLPRIVTPQTPETTPEIGVLDLPALAVDNMARSLSGPSAPLAPGDSASVNGDRHAAGSTSTELSDNRPPSAHPEDEESSVAAPAQLSRPPLASQRQTSLAGGRSAAPSTYSASGPAPSISASSAVRRFQQQGVSAPSVGSASGAQFPQFRYRGFAAPQPHVNGAPSSIADRLSDE</sequence>
<dbReference type="InterPro" id="IPR019411">
    <property type="entry name" value="MMM1_dom"/>
</dbReference>
<feature type="compositionally biased region" description="Low complexity" evidence="9">
    <location>
        <begin position="397"/>
        <end position="410"/>
    </location>
</feature>
<evidence type="ECO:0000256" key="9">
    <source>
        <dbReference type="SAM" id="MobiDB-lite"/>
    </source>
</evidence>
<feature type="transmembrane region" description="Helical" evidence="10">
    <location>
        <begin position="20"/>
        <end position="41"/>
    </location>
</feature>
<proteinExistence type="inferred from homology"/>
<evidence type="ECO:0000256" key="8">
    <source>
        <dbReference type="HAMAP-Rule" id="MF_03103"/>
    </source>
</evidence>
<dbReference type="Pfam" id="PF10296">
    <property type="entry name" value="MMM1"/>
    <property type="match status" value="2"/>
</dbReference>
<comment type="subcellular location">
    <subcellularLocation>
        <location evidence="8">Endoplasmic reticulum membrane</location>
        <topology evidence="8">Single-pass type I membrane protein</topology>
    </subcellularLocation>
    <text evidence="8">The ERMES/MDM complex localizes to a few discrete foci (around 10 per single cell), that represent mitochondria-endoplasmic reticulum junctions. These foci are often found next to mtDNA nucleoids.</text>
</comment>
<evidence type="ECO:0000313" key="13">
    <source>
        <dbReference type="Proteomes" id="UP001565368"/>
    </source>
</evidence>
<keyword evidence="7 8" id="KW-0472">Membrane</keyword>
<evidence type="ECO:0000313" key="12">
    <source>
        <dbReference type="EMBL" id="KAL1410206.1"/>
    </source>
</evidence>
<accession>A0ABR3Q6Y2</accession>
<dbReference type="EMBL" id="JBBXJM010000003">
    <property type="protein sequence ID" value="KAL1410206.1"/>
    <property type="molecule type" value="Genomic_DNA"/>
</dbReference>
<reference evidence="12 13" key="1">
    <citation type="submission" date="2023-08" db="EMBL/GenBank/DDBJ databases">
        <title>Annotated Genome Sequence of Vanrija albida AlHP1.</title>
        <authorList>
            <person name="Herzog R."/>
        </authorList>
    </citation>
    <scope>NUCLEOTIDE SEQUENCE [LARGE SCALE GENOMIC DNA]</scope>
    <source>
        <strain evidence="12 13">AlHP1</strain>
    </source>
</reference>
<evidence type="ECO:0000256" key="5">
    <source>
        <dbReference type="ARBA" id="ARBA00023055"/>
    </source>
</evidence>
<keyword evidence="2 8" id="KW-0812">Transmembrane</keyword>
<gene>
    <name evidence="8 12" type="primary">MMM1</name>
    <name evidence="12" type="ORF">Q8F55_004211</name>
</gene>
<dbReference type="PANTHER" id="PTHR13466">
    <property type="entry name" value="TEX2 PROTEIN-RELATED"/>
    <property type="match status" value="1"/>
</dbReference>
<feature type="region of interest" description="Disordered" evidence="9">
    <location>
        <begin position="322"/>
        <end position="461"/>
    </location>
</feature>
<dbReference type="RefSeq" id="XP_069210150.1">
    <property type="nucleotide sequence ID" value="XM_069352732.1"/>
</dbReference>
<keyword evidence="3 8" id="KW-0256">Endoplasmic reticulum</keyword>
<evidence type="ECO:0000256" key="4">
    <source>
        <dbReference type="ARBA" id="ARBA00022989"/>
    </source>
</evidence>
<feature type="domain" description="SMP-LTD" evidence="11">
    <location>
        <begin position="91"/>
        <end position="289"/>
    </location>
</feature>
<dbReference type="PANTHER" id="PTHR13466:SF0">
    <property type="entry name" value="SMP-LTD DOMAIN-CONTAINING PROTEIN"/>
    <property type="match status" value="1"/>
</dbReference>
<dbReference type="CDD" id="cd21671">
    <property type="entry name" value="SMP_Mmm1"/>
    <property type="match status" value="1"/>
</dbReference>